<organism evidence="2 3">
    <name type="scientific">Klebsiella variicola</name>
    <dbReference type="NCBI Taxonomy" id="244366"/>
    <lineage>
        <taxon>Bacteria</taxon>
        <taxon>Pseudomonadati</taxon>
        <taxon>Pseudomonadota</taxon>
        <taxon>Gammaproteobacteria</taxon>
        <taxon>Enterobacterales</taxon>
        <taxon>Enterobacteriaceae</taxon>
        <taxon>Klebsiella/Raoultella group</taxon>
        <taxon>Klebsiella</taxon>
        <taxon>Klebsiella pneumoniae complex</taxon>
    </lineage>
</organism>
<dbReference type="InterPro" id="IPR004699">
    <property type="entry name" value="PTS_IID_sorb"/>
</dbReference>
<sequence>MTQLSLTGGVFGFIHCAYGHLVTLAVTVLPAFVLLRTLLTVTLRLAGTARTEALARTFGRSRILTYGLLPVIGWLLLRTYGALALGFVLPEKSKPGFEDALTTLSHPLSASFPGVVTPEVVAWLSICAGLRAHGLSVTQLALRYVLTAVVVGLIRGIVTERIFLRLAARRKA</sequence>
<dbReference type="Proteomes" id="UP000789617">
    <property type="component" value="Plasmid P1"/>
</dbReference>
<evidence type="ECO:0000256" key="1">
    <source>
        <dbReference type="SAM" id="Phobius"/>
    </source>
</evidence>
<dbReference type="GO" id="GO:0009401">
    <property type="term" value="P:phosphoenolpyruvate-dependent sugar phosphotransferase system"/>
    <property type="evidence" value="ECO:0007669"/>
    <property type="project" value="InterPro"/>
</dbReference>
<name>A0A9P0VC67_KLEVA</name>
<dbReference type="EMBL" id="OW969750">
    <property type="protein sequence ID" value="CAH6245571.1"/>
    <property type="molecule type" value="Genomic_DNA"/>
</dbReference>
<keyword evidence="2" id="KW-0614">Plasmid</keyword>
<dbReference type="AlphaFoldDB" id="A0A9P0VC67"/>
<reference evidence="2" key="1">
    <citation type="submission" date="2022-05" db="EMBL/GenBank/DDBJ databases">
        <authorList>
            <person name="Alioto T."/>
            <person name="Alioto T."/>
            <person name="Gomez Garrido J."/>
        </authorList>
    </citation>
    <scope>NUCLEOTIDE SEQUENCE</scope>
    <source>
        <strain evidence="2">0</strain>
        <plasmid evidence="2">P1</plasmid>
    </source>
</reference>
<proteinExistence type="predicted"/>
<protein>
    <submittedName>
        <fullName evidence="2">PTS system glucitol/sorbitol-specific EIIC component</fullName>
    </submittedName>
</protein>
<keyword evidence="3" id="KW-1185">Reference proteome</keyword>
<dbReference type="Pfam" id="PF03608">
    <property type="entry name" value="EII-GUT"/>
    <property type="match status" value="1"/>
</dbReference>
<feature type="transmembrane region" description="Helical" evidence="1">
    <location>
        <begin position="29"/>
        <end position="47"/>
    </location>
</feature>
<keyword evidence="1" id="KW-0812">Transmembrane</keyword>
<keyword evidence="1" id="KW-0472">Membrane</keyword>
<dbReference type="GO" id="GO:0016020">
    <property type="term" value="C:membrane"/>
    <property type="evidence" value="ECO:0007669"/>
    <property type="project" value="InterPro"/>
</dbReference>
<feature type="transmembrane region" description="Helical" evidence="1">
    <location>
        <begin position="68"/>
        <end position="89"/>
    </location>
</feature>
<evidence type="ECO:0000313" key="2">
    <source>
        <dbReference type="EMBL" id="CAH6245571.1"/>
    </source>
</evidence>
<feature type="transmembrane region" description="Helical" evidence="1">
    <location>
        <begin position="141"/>
        <end position="164"/>
    </location>
</feature>
<dbReference type="PANTHER" id="PTHR40399">
    <property type="entry name" value="PTS SYSTEM GLUCITOL/SORBITOL-SPECIFIC EIIC COMPONENT"/>
    <property type="match status" value="1"/>
</dbReference>
<gene>
    <name evidence="2" type="ORF">AN2335V1_4788</name>
</gene>
<accession>A0A9P0VC67</accession>
<geneLocation type="plasmid" evidence="2 3">
    <name>P1</name>
</geneLocation>
<keyword evidence="1" id="KW-1133">Transmembrane helix</keyword>
<evidence type="ECO:0000313" key="3">
    <source>
        <dbReference type="Proteomes" id="UP000789617"/>
    </source>
</evidence>
<dbReference type="PANTHER" id="PTHR40399:SF1">
    <property type="entry name" value="PTS SYSTEM GLUCITOL_SORBITOL-SPECIFIC EIIC COMPONENT"/>
    <property type="match status" value="1"/>
</dbReference>
<dbReference type="RefSeq" id="WP_179153967.1">
    <property type="nucleotide sequence ID" value="NZ_JAAFAQ010000011.1"/>
</dbReference>